<dbReference type="RefSeq" id="WP_102597277.1">
    <property type="nucleotide sequence ID" value="NZ_JBQEJV010000028.1"/>
</dbReference>
<evidence type="ECO:0008006" key="5">
    <source>
        <dbReference type="Google" id="ProtNLM"/>
    </source>
</evidence>
<dbReference type="AlphaFoldDB" id="A0A2N7S1W1"/>
<dbReference type="Proteomes" id="UP000235739">
    <property type="component" value="Unassembled WGS sequence"/>
</dbReference>
<feature type="region of interest" description="Disordered" evidence="1">
    <location>
        <begin position="28"/>
        <end position="59"/>
    </location>
</feature>
<reference evidence="3 4" key="1">
    <citation type="journal article" date="2017" name="Elife">
        <title>Extensive horizontal gene transfer in cheese-associated bacteria.</title>
        <authorList>
            <person name="Bonham K.S."/>
            <person name="Wolfe B.E."/>
            <person name="Dutton R.J."/>
        </authorList>
    </citation>
    <scope>NUCLEOTIDE SEQUENCE [LARGE SCALE GENOMIC DNA]</scope>
    <source>
        <strain evidence="3 4">JB182</strain>
    </source>
</reference>
<evidence type="ECO:0000256" key="2">
    <source>
        <dbReference type="SAM" id="SignalP"/>
    </source>
</evidence>
<proteinExistence type="predicted"/>
<protein>
    <recommendedName>
        <fullName evidence="5">DUF1795 domain-containing protein</fullName>
    </recommendedName>
</protein>
<evidence type="ECO:0000313" key="4">
    <source>
        <dbReference type="Proteomes" id="UP000235739"/>
    </source>
</evidence>
<dbReference type="EMBL" id="PNQX01000001">
    <property type="protein sequence ID" value="PMQ20136.1"/>
    <property type="molecule type" value="Genomic_DNA"/>
</dbReference>
<keyword evidence="2" id="KW-0732">Signal</keyword>
<evidence type="ECO:0000313" key="3">
    <source>
        <dbReference type="EMBL" id="PMQ20136.1"/>
    </source>
</evidence>
<feature type="signal peptide" evidence="2">
    <location>
        <begin position="1"/>
        <end position="26"/>
    </location>
</feature>
<evidence type="ECO:0000256" key="1">
    <source>
        <dbReference type="SAM" id="MobiDB-lite"/>
    </source>
</evidence>
<feature type="chain" id="PRO_5014840968" description="DUF1795 domain-containing protein" evidence="2">
    <location>
        <begin position="27"/>
        <end position="253"/>
    </location>
</feature>
<accession>A0A2N7S1W1</accession>
<organism evidence="3 4">
    <name type="scientific">Glutamicibacter arilaitensis</name>
    <dbReference type="NCBI Taxonomy" id="256701"/>
    <lineage>
        <taxon>Bacteria</taxon>
        <taxon>Bacillati</taxon>
        <taxon>Actinomycetota</taxon>
        <taxon>Actinomycetes</taxon>
        <taxon>Micrococcales</taxon>
        <taxon>Micrococcaceae</taxon>
        <taxon>Glutamicibacter</taxon>
    </lineage>
</organism>
<gene>
    <name evidence="3" type="ORF">CIK84_00440</name>
</gene>
<comment type="caution">
    <text evidence="3">The sequence shown here is derived from an EMBL/GenBank/DDBJ whole genome shotgun (WGS) entry which is preliminary data.</text>
</comment>
<sequence length="253" mass="26545">MPSTKKTVAASLAIGALLALSACSEAEMPQDETHKIAVQGTASPSASQETEKPEEPEELSTAQVATTAGAVMAAELGFGSSAKIEGKDLESLATAPTDTLKDIVVLPSQCSAPIEDLNWSPVQLGTEAARTDFTNENQSITGSVEVAKLDGNAAKVKAHNANVATILEDCRTVKLNGLDYRETLKLSDPSVAGADSSLYYSRDGQYAQDSLVLIKSTQKYVVMVSFMSATSLQEDAFNQVATSILDTAIAQLP</sequence>
<dbReference type="PROSITE" id="PS51257">
    <property type="entry name" value="PROKAR_LIPOPROTEIN"/>
    <property type="match status" value="1"/>
</dbReference>
<name>A0A2N7S1W1_9MICC</name>